<reference evidence="1 2" key="1">
    <citation type="submission" date="2020-02" db="EMBL/GenBank/DDBJ databases">
        <authorList>
            <person name="Ferguson B K."/>
        </authorList>
    </citation>
    <scope>NUCLEOTIDE SEQUENCE [LARGE SCALE GENOMIC DNA]</scope>
</reference>
<dbReference type="OrthoDB" id="10263782at2759"/>
<gene>
    <name evidence="1" type="ORF">NTEN_LOCUS14410</name>
</gene>
<accession>A0A6H5H0I2</accession>
<proteinExistence type="predicted"/>
<dbReference type="AlphaFoldDB" id="A0A6H5H0I2"/>
<sequence length="197" mass="22366">MKAMTELRNLLSRSTGAQVLDLWDRGMKDKIDTTGDTWALRYLLDEDVQAVVVASPGSVRVEQAILNDENVTYDVPDSRDETFTSAFKTVIRMTHTQKDRCWKIIVVRCSFSRKSGFNENGNYKIVNRGPQRKGLNELFPGCDSNGQQLTVVSITQQKDKKATEADIEKLTKQVLSWIEYEAAILRISKFRTIKGLT</sequence>
<evidence type="ECO:0000313" key="2">
    <source>
        <dbReference type="Proteomes" id="UP000479000"/>
    </source>
</evidence>
<dbReference type="EMBL" id="CADCXU010021625">
    <property type="protein sequence ID" value="CAB0009248.1"/>
    <property type="molecule type" value="Genomic_DNA"/>
</dbReference>
<name>A0A6H5H0I2_9HEMI</name>
<organism evidence="1 2">
    <name type="scientific">Nesidiocoris tenuis</name>
    <dbReference type="NCBI Taxonomy" id="355587"/>
    <lineage>
        <taxon>Eukaryota</taxon>
        <taxon>Metazoa</taxon>
        <taxon>Ecdysozoa</taxon>
        <taxon>Arthropoda</taxon>
        <taxon>Hexapoda</taxon>
        <taxon>Insecta</taxon>
        <taxon>Pterygota</taxon>
        <taxon>Neoptera</taxon>
        <taxon>Paraneoptera</taxon>
        <taxon>Hemiptera</taxon>
        <taxon>Heteroptera</taxon>
        <taxon>Panheteroptera</taxon>
        <taxon>Cimicomorpha</taxon>
        <taxon>Miridae</taxon>
        <taxon>Dicyphina</taxon>
        <taxon>Nesidiocoris</taxon>
    </lineage>
</organism>
<protein>
    <submittedName>
        <fullName evidence="1">Uncharacterized protein</fullName>
    </submittedName>
</protein>
<dbReference type="Proteomes" id="UP000479000">
    <property type="component" value="Unassembled WGS sequence"/>
</dbReference>
<evidence type="ECO:0000313" key="1">
    <source>
        <dbReference type="EMBL" id="CAB0009248.1"/>
    </source>
</evidence>
<keyword evidence="2" id="KW-1185">Reference proteome</keyword>